<dbReference type="AlphaFoldDB" id="A0A9X3X091"/>
<reference evidence="2 3" key="1">
    <citation type="submission" date="2021-04" db="EMBL/GenBank/DDBJ databases">
        <title>Genome analysis of Polyangium sp.</title>
        <authorList>
            <person name="Li Y."/>
            <person name="Wang J."/>
        </authorList>
    </citation>
    <scope>NUCLEOTIDE SEQUENCE [LARGE SCALE GENOMIC DNA]</scope>
    <source>
        <strain evidence="2 3">SDU14</strain>
    </source>
</reference>
<proteinExistence type="predicted"/>
<sequence>MTNDAAPRSSRAPQLRATIAALSEGRRPWIGLALILLLGVIVYLPAIRTPFLLDDYLQASMIEGTFPGKRGPFDLYDFINDTDRGALVERGMLPWWAHPDLQIRFFRPLASALRYFEHQAFRGVPLLMHLHSFAWWAAMVLGARSLFRRALSARAAAIATVAFALAPAHAIPLAWLANREALLSLTFGIAGLAAHARFREERRLGDAALATVLFTLSLLSGEYAVCFGGYVLALEIVGKRESLLRRIGFVSTFVLPTAAYLYARHRGGYGSFGSGFYTDPFRETGSFLRAVPRRFFTLLADGWLALDDETLLPNNTSIVLPVLLAVGTAALLYVPLRRAYAAQDEARRPKIAWLLLGSVLALVPVLPVVPSPRVLGASLLGITPAVGMLLEYAWFSAASDEDARRPRNVAVQLTALAAVALGFAHLVHGPGTAWLMARRQQRSADDFTKHSAELRGQIEAPENAEVVVIRCMASAFFLPFALDDRGRLPARWRILAQTGHALVLRRDARTLDVRVPPEHSLFPMGPGALFRSYDALIAPGEVFTVPGVRVTVLDVGPRGPRSARFELDRDLDSSSLTWITEGRGGFSFAELPPRGFGKPFDP</sequence>
<feature type="transmembrane region" description="Helical" evidence="1">
    <location>
        <begin position="29"/>
        <end position="47"/>
    </location>
</feature>
<keyword evidence="3" id="KW-1185">Reference proteome</keyword>
<organism evidence="2 3">
    <name type="scientific">Polyangium jinanense</name>
    <dbReference type="NCBI Taxonomy" id="2829994"/>
    <lineage>
        <taxon>Bacteria</taxon>
        <taxon>Pseudomonadati</taxon>
        <taxon>Myxococcota</taxon>
        <taxon>Polyangia</taxon>
        <taxon>Polyangiales</taxon>
        <taxon>Polyangiaceae</taxon>
        <taxon>Polyangium</taxon>
    </lineage>
</organism>
<feature type="transmembrane region" description="Helical" evidence="1">
    <location>
        <begin position="409"/>
        <end position="427"/>
    </location>
</feature>
<feature type="transmembrane region" description="Helical" evidence="1">
    <location>
        <begin position="207"/>
        <end position="231"/>
    </location>
</feature>
<dbReference type="RefSeq" id="WP_272419826.1">
    <property type="nucleotide sequence ID" value="NZ_JAGTJJ010000004.1"/>
</dbReference>
<evidence type="ECO:0008006" key="4">
    <source>
        <dbReference type="Google" id="ProtNLM"/>
    </source>
</evidence>
<feature type="transmembrane region" description="Helical" evidence="1">
    <location>
        <begin position="123"/>
        <end position="143"/>
    </location>
</feature>
<gene>
    <name evidence="2" type="ORF">KEG57_12750</name>
</gene>
<feature type="transmembrane region" description="Helical" evidence="1">
    <location>
        <begin position="318"/>
        <end position="336"/>
    </location>
</feature>
<dbReference type="EMBL" id="JAGTJJ010000004">
    <property type="protein sequence ID" value="MDC3981374.1"/>
    <property type="molecule type" value="Genomic_DNA"/>
</dbReference>
<dbReference type="Proteomes" id="UP001151081">
    <property type="component" value="Unassembled WGS sequence"/>
</dbReference>
<evidence type="ECO:0000313" key="2">
    <source>
        <dbReference type="EMBL" id="MDC3981374.1"/>
    </source>
</evidence>
<feature type="transmembrane region" description="Helical" evidence="1">
    <location>
        <begin position="375"/>
        <end position="397"/>
    </location>
</feature>
<comment type="caution">
    <text evidence="2">The sequence shown here is derived from an EMBL/GenBank/DDBJ whole genome shotgun (WGS) entry which is preliminary data.</text>
</comment>
<accession>A0A9X3X091</accession>
<evidence type="ECO:0000256" key="1">
    <source>
        <dbReference type="SAM" id="Phobius"/>
    </source>
</evidence>
<feature type="transmembrane region" description="Helical" evidence="1">
    <location>
        <begin position="155"/>
        <end position="177"/>
    </location>
</feature>
<keyword evidence="1" id="KW-1133">Transmembrane helix</keyword>
<name>A0A9X3X091_9BACT</name>
<feature type="transmembrane region" description="Helical" evidence="1">
    <location>
        <begin position="243"/>
        <end position="263"/>
    </location>
</feature>
<keyword evidence="1" id="KW-0472">Membrane</keyword>
<evidence type="ECO:0000313" key="3">
    <source>
        <dbReference type="Proteomes" id="UP001151081"/>
    </source>
</evidence>
<feature type="transmembrane region" description="Helical" evidence="1">
    <location>
        <begin position="351"/>
        <end position="369"/>
    </location>
</feature>
<protein>
    <recommendedName>
        <fullName evidence="4">Glycosyltransferase RgtA/B/C/D-like domain-containing protein</fullName>
    </recommendedName>
</protein>
<keyword evidence="1" id="KW-0812">Transmembrane</keyword>